<keyword evidence="1" id="KW-0539">Nucleus</keyword>
<dbReference type="CDD" id="cd12148">
    <property type="entry name" value="fungal_TF_MHR"/>
    <property type="match status" value="1"/>
</dbReference>
<dbReference type="STRING" id="91928.A0A0D1ZQT6"/>
<evidence type="ECO:0000259" key="3">
    <source>
        <dbReference type="SMART" id="SM00906"/>
    </source>
</evidence>
<proteinExistence type="predicted"/>
<dbReference type="Pfam" id="PF04082">
    <property type="entry name" value="Fungal_trans"/>
    <property type="match status" value="1"/>
</dbReference>
<dbReference type="PANTHER" id="PTHR47425:SF2">
    <property type="entry name" value="FARB-RELATED"/>
    <property type="match status" value="1"/>
</dbReference>
<organism evidence="4 5">
    <name type="scientific">Exophiala spinifera</name>
    <dbReference type="NCBI Taxonomy" id="91928"/>
    <lineage>
        <taxon>Eukaryota</taxon>
        <taxon>Fungi</taxon>
        <taxon>Dikarya</taxon>
        <taxon>Ascomycota</taxon>
        <taxon>Pezizomycotina</taxon>
        <taxon>Eurotiomycetes</taxon>
        <taxon>Chaetothyriomycetidae</taxon>
        <taxon>Chaetothyriales</taxon>
        <taxon>Herpotrichiellaceae</taxon>
        <taxon>Exophiala</taxon>
    </lineage>
</organism>
<dbReference type="OrthoDB" id="4451586at2759"/>
<dbReference type="Proteomes" id="UP000053328">
    <property type="component" value="Unassembled WGS sequence"/>
</dbReference>
<name>A0A0D1ZQT6_9EURO</name>
<dbReference type="GO" id="GO:0008270">
    <property type="term" value="F:zinc ion binding"/>
    <property type="evidence" value="ECO:0007669"/>
    <property type="project" value="InterPro"/>
</dbReference>
<dbReference type="AlphaFoldDB" id="A0A0D1ZQT6"/>
<reference evidence="4 5" key="1">
    <citation type="submission" date="2015-01" db="EMBL/GenBank/DDBJ databases">
        <title>The Genome Sequence of Exophiala spinifera CBS89968.</title>
        <authorList>
            <consortium name="The Broad Institute Genomics Platform"/>
            <person name="Cuomo C."/>
            <person name="de Hoog S."/>
            <person name="Gorbushina A."/>
            <person name="Stielow B."/>
            <person name="Teixiera M."/>
            <person name="Abouelleil A."/>
            <person name="Chapman S.B."/>
            <person name="Priest M."/>
            <person name="Young S.K."/>
            <person name="Wortman J."/>
            <person name="Nusbaum C."/>
            <person name="Birren B."/>
        </authorList>
    </citation>
    <scope>NUCLEOTIDE SEQUENCE [LARGE SCALE GENOMIC DNA]</scope>
    <source>
        <strain evidence="4 5">CBS 89968</strain>
    </source>
</reference>
<protein>
    <recommendedName>
        <fullName evidence="3">Xylanolytic transcriptional activator regulatory domain-containing protein</fullName>
    </recommendedName>
</protein>
<evidence type="ECO:0000256" key="1">
    <source>
        <dbReference type="ARBA" id="ARBA00023242"/>
    </source>
</evidence>
<keyword evidence="5" id="KW-1185">Reference proteome</keyword>
<dbReference type="EMBL" id="KN847495">
    <property type="protein sequence ID" value="KIW15162.1"/>
    <property type="molecule type" value="Genomic_DNA"/>
</dbReference>
<dbReference type="GeneID" id="27332290"/>
<gene>
    <name evidence="4" type="ORF">PV08_05207</name>
</gene>
<accession>A0A0D1ZQT6</accession>
<dbReference type="InterPro" id="IPR052761">
    <property type="entry name" value="Fungal_Detox/Toxin_TFs"/>
</dbReference>
<feature type="domain" description="Xylanolytic transcriptional activator regulatory" evidence="3">
    <location>
        <begin position="183"/>
        <end position="257"/>
    </location>
</feature>
<dbReference type="HOGENOM" id="CLU_006329_2_2_1"/>
<evidence type="ECO:0000256" key="2">
    <source>
        <dbReference type="SAM" id="MobiDB-lite"/>
    </source>
</evidence>
<dbReference type="PANTHER" id="PTHR47425">
    <property type="entry name" value="FARB-RELATED"/>
    <property type="match status" value="1"/>
</dbReference>
<dbReference type="RefSeq" id="XP_016235378.1">
    <property type="nucleotide sequence ID" value="XM_016379551.1"/>
</dbReference>
<feature type="region of interest" description="Disordered" evidence="2">
    <location>
        <begin position="1"/>
        <end position="28"/>
    </location>
</feature>
<dbReference type="VEuPathDB" id="FungiDB:PV08_05207"/>
<sequence length="645" mass="73244">MALEPGRQSDPAHLQQQSTGQSFLQPPSARNNGFSWPNLPDYIKPLPVSLDSDDIEYLQKKGAFTLPDRPLMEECLRCYALYIHPLYPTVNVIEIQSILNDDKDGEAISLLLLQSLIFAGSMWADVRLVRNAGFLTRKAFRQSWHQKIRLLYDMDYEEDRHCLVQSLLLWSFWWRSINERKDSWHWIGIAYSIARTVDLHQASLGGINASLAQRKHQRRLWWALYTREIIGSLGMMRAPRIKPGDYNVAMLCTEDFDSDEGTTEVLTGLSLPSKEQHQALTRLTIDFTKLIYIFGRILTTACPENAAGRTAVLYSAQQMEGSNQVLSKRQLNIEELKNCQQQLMTWRQELGRDLWRAENLPFDPPAWSRSELCHRGLLAMLYHLALMTIHRPQMLSTEESVTSSRAIVRSCAQEITKIAMDFFRADLIKCLSATAVSCLMPASIHHVFDTFSEDIKVRSEATRQLEECRVMLHTLSEQQFASAWILQTIQHIIDRIKVPSRTEKVSWHPRVTDSRGVASSSYDECITPRSRGEVCPEGSATDEDQTHNFPEFSTVTEDPAVRSLPDVRTANDCPESRTVLDACNSREDWAASFWNAPDAGPMAQLPLPSDALVPLQPDLANTEALADMWMDFAFVPDNMSGLPGL</sequence>
<feature type="compositionally biased region" description="Polar residues" evidence="2">
    <location>
        <begin position="14"/>
        <end position="28"/>
    </location>
</feature>
<dbReference type="GO" id="GO:0003677">
    <property type="term" value="F:DNA binding"/>
    <property type="evidence" value="ECO:0007669"/>
    <property type="project" value="InterPro"/>
</dbReference>
<evidence type="ECO:0000313" key="5">
    <source>
        <dbReference type="Proteomes" id="UP000053328"/>
    </source>
</evidence>
<dbReference type="SMART" id="SM00906">
    <property type="entry name" value="Fungal_trans"/>
    <property type="match status" value="1"/>
</dbReference>
<dbReference type="InterPro" id="IPR007219">
    <property type="entry name" value="XnlR_reg_dom"/>
</dbReference>
<dbReference type="GO" id="GO:0006351">
    <property type="term" value="P:DNA-templated transcription"/>
    <property type="evidence" value="ECO:0007669"/>
    <property type="project" value="InterPro"/>
</dbReference>
<evidence type="ECO:0000313" key="4">
    <source>
        <dbReference type="EMBL" id="KIW15162.1"/>
    </source>
</evidence>